<accession>A0ACC2I649</accession>
<dbReference type="EMBL" id="JAPESX010001939">
    <property type="protein sequence ID" value="KAJ8110356.1"/>
    <property type="molecule type" value="Genomic_DNA"/>
</dbReference>
<keyword evidence="2" id="KW-1185">Reference proteome</keyword>
<protein>
    <submittedName>
        <fullName evidence="1">Uncharacterized protein</fullName>
    </submittedName>
</protein>
<sequence length="551" mass="59139">MAASPFHISHAPSPPPFVAYQRILNGWRRAMLVSILLLGLLFSSLDASIVSTSLVTIAIELHDFLKAPWVVLAYLLAYLGLAIGFAKLSDIYGRRDSICIAWVLFAGFSVGCALATTMPQLIICRAFQGMGGSGLYSLAQIALFEVGPAHKPGLMGAMIGLTLAVSYVLGPVLGGVISSTASWRWIFWINVPFGVVLIIGLYLAWPANLTRRPRGLDAIQRVDFIGHILIAAACTLLVFALQEVGAHTFTWNHPVIVISLVVSVLSCFGFAAWELSLGARARTRIEPVLPLRLVGRVYSACVICTFCTGFVYLTILIILPERFQIVNGDNALESGVHLLPMLGATALGAFLAGALSRRRNNTSWTLLAAHCFQLLGTGLMSMLHSTTVEIRAQYGFQVLLGLGIGLSLGSVTIMGSVQSAQADLAVAQGIIAQARVLGGSIGIALCSIIFNTRVAHDLSTKMDPDDLDALHHSPTIAPWLSPELQAKVRVVYASAFTDDIKLLIGIAVVGIVASCFTYQKHPPPMPSTPTAKEVLGVEQSEIELDEFARRQ</sequence>
<proteinExistence type="predicted"/>
<comment type="caution">
    <text evidence="1">The sequence shown here is derived from an EMBL/GenBank/DDBJ whole genome shotgun (WGS) entry which is preliminary data.</text>
</comment>
<evidence type="ECO:0000313" key="2">
    <source>
        <dbReference type="Proteomes" id="UP001153334"/>
    </source>
</evidence>
<organism evidence="1 2">
    <name type="scientific">Nemania bipapillata</name>
    <dbReference type="NCBI Taxonomy" id="110536"/>
    <lineage>
        <taxon>Eukaryota</taxon>
        <taxon>Fungi</taxon>
        <taxon>Dikarya</taxon>
        <taxon>Ascomycota</taxon>
        <taxon>Pezizomycotina</taxon>
        <taxon>Sordariomycetes</taxon>
        <taxon>Xylariomycetidae</taxon>
        <taxon>Xylariales</taxon>
        <taxon>Xylariaceae</taxon>
        <taxon>Nemania</taxon>
    </lineage>
</organism>
<reference evidence="1" key="1">
    <citation type="submission" date="2022-11" db="EMBL/GenBank/DDBJ databases">
        <title>Genome Sequence of Nemania bipapillata.</title>
        <authorList>
            <person name="Buettner E."/>
        </authorList>
    </citation>
    <scope>NUCLEOTIDE SEQUENCE</scope>
    <source>
        <strain evidence="1">CP14</strain>
    </source>
</reference>
<name>A0ACC2I649_9PEZI</name>
<gene>
    <name evidence="1" type="ORF">ONZ43_g5889</name>
</gene>
<evidence type="ECO:0000313" key="1">
    <source>
        <dbReference type="EMBL" id="KAJ8110356.1"/>
    </source>
</evidence>
<dbReference type="Proteomes" id="UP001153334">
    <property type="component" value="Unassembled WGS sequence"/>
</dbReference>